<dbReference type="Proteomes" id="UP000298429">
    <property type="component" value="Unassembled WGS sequence"/>
</dbReference>
<name>A0A5F2BKG1_9LEPT</name>
<gene>
    <name evidence="2" type="ORF">EHQ76_06765</name>
</gene>
<reference evidence="2 3" key="1">
    <citation type="journal article" date="2019" name="PLoS Negl. Trop. Dis.">
        <title>Revisiting the worldwide diversity of Leptospira species in the environment.</title>
        <authorList>
            <person name="Vincent A.T."/>
            <person name="Schiettekatte O."/>
            <person name="Bourhy P."/>
            <person name="Veyrier F.J."/>
            <person name="Picardeau M."/>
        </authorList>
    </citation>
    <scope>NUCLEOTIDE SEQUENCE [LARGE SCALE GENOMIC DNA]</scope>
    <source>
        <strain evidence="2 3">201702444</strain>
    </source>
</reference>
<evidence type="ECO:0000313" key="2">
    <source>
        <dbReference type="EMBL" id="TGM05962.1"/>
    </source>
</evidence>
<comment type="caution">
    <text evidence="2">The sequence shown here is derived from an EMBL/GenBank/DDBJ whole genome shotgun (WGS) entry which is preliminary data.</text>
</comment>
<accession>A0A5F2BKG1</accession>
<protein>
    <submittedName>
        <fullName evidence="2">Uncharacterized protein</fullName>
    </submittedName>
</protein>
<evidence type="ECO:0000313" key="3">
    <source>
        <dbReference type="Proteomes" id="UP000298429"/>
    </source>
</evidence>
<organism evidence="2 3">
    <name type="scientific">Leptospira barantonii</name>
    <dbReference type="NCBI Taxonomy" id="2023184"/>
    <lineage>
        <taxon>Bacteria</taxon>
        <taxon>Pseudomonadati</taxon>
        <taxon>Spirochaetota</taxon>
        <taxon>Spirochaetia</taxon>
        <taxon>Leptospirales</taxon>
        <taxon>Leptospiraceae</taxon>
        <taxon>Leptospira</taxon>
    </lineage>
</organism>
<feature type="region of interest" description="Disordered" evidence="1">
    <location>
        <begin position="42"/>
        <end position="67"/>
    </location>
</feature>
<proteinExistence type="predicted"/>
<dbReference type="OrthoDB" id="342076at2"/>
<dbReference type="RefSeq" id="WP_135670304.1">
    <property type="nucleotide sequence ID" value="NZ_RQGN01000036.1"/>
</dbReference>
<evidence type="ECO:0000256" key="1">
    <source>
        <dbReference type="SAM" id="MobiDB-lite"/>
    </source>
</evidence>
<dbReference type="EMBL" id="RQGN01000036">
    <property type="protein sequence ID" value="TGM05962.1"/>
    <property type="molecule type" value="Genomic_DNA"/>
</dbReference>
<dbReference type="AlphaFoldDB" id="A0A5F2BKG1"/>
<sequence>MFGNQNQNVVKKKVLVHGKTGDYQAFRNTKVNEDVLTPREKKIEQAKRDRNRISYKSEKSKEELKKEKEITDRHLQFESLAKEQRRTYGSGPKLPKPGLIMRVFAKGKANVGGMLAKIKEVASDGKSVVCELTSGGTHTFPIEHLEFAKARLFSDE</sequence>